<organism evidence="9">
    <name type="scientific">uncultured Rubrobacteraceae bacterium</name>
    <dbReference type="NCBI Taxonomy" id="349277"/>
    <lineage>
        <taxon>Bacteria</taxon>
        <taxon>Bacillati</taxon>
        <taxon>Actinomycetota</taxon>
        <taxon>Rubrobacteria</taxon>
        <taxon>Rubrobacterales</taxon>
        <taxon>Rubrobacteraceae</taxon>
        <taxon>environmental samples</taxon>
    </lineage>
</organism>
<evidence type="ECO:0000256" key="1">
    <source>
        <dbReference type="ARBA" id="ARBA00001974"/>
    </source>
</evidence>
<keyword evidence="4 8" id="KW-0285">Flavoprotein</keyword>
<dbReference type="InterPro" id="IPR029041">
    <property type="entry name" value="FAD-linked_oxidoreductase-like"/>
</dbReference>
<dbReference type="GO" id="GO:0071949">
    <property type="term" value="F:FAD binding"/>
    <property type="evidence" value="ECO:0007669"/>
    <property type="project" value="TreeGrafter"/>
</dbReference>
<evidence type="ECO:0000256" key="3">
    <source>
        <dbReference type="ARBA" id="ARBA00006743"/>
    </source>
</evidence>
<reference evidence="9" key="1">
    <citation type="submission" date="2020-02" db="EMBL/GenBank/DDBJ databases">
        <authorList>
            <person name="Meier V. D."/>
        </authorList>
    </citation>
    <scope>NUCLEOTIDE SEQUENCE</scope>
    <source>
        <strain evidence="9">AVDCRST_MAG58</strain>
    </source>
</reference>
<dbReference type="EMBL" id="CADCVF010000024">
    <property type="protein sequence ID" value="CAA9451832.1"/>
    <property type="molecule type" value="Genomic_DNA"/>
</dbReference>
<evidence type="ECO:0000256" key="5">
    <source>
        <dbReference type="ARBA" id="ARBA00022827"/>
    </source>
</evidence>
<evidence type="ECO:0000313" key="9">
    <source>
        <dbReference type="EMBL" id="CAA9451832.1"/>
    </source>
</evidence>
<evidence type="ECO:0000256" key="6">
    <source>
        <dbReference type="ARBA" id="ARBA00023002"/>
    </source>
</evidence>
<keyword evidence="5 8" id="KW-0274">FAD</keyword>
<sequence>MPTQQSTEERQRANRRLAGFLRHPGYEVIPLQGTEESVVEHVPKDVALTVTASPGKGTWATVELAERLAGHGFGVAPHLSARLIRDRLELGEILQRLREAGIRNAFVVAGDIDEPAGEFEDATGLLEVMSEIGHDLDEVGITGYPESHPKISDEMTIQAMYEKAPYATYIISQICFDPEVTSDWARRVWSRGVKLPIRVGMPGYVNRQKLVRISAGIGLGESARFLHRQRNWLVKLLLPGGYSPDRLIEGLKPGFADPNPNIQGLHIYTFNELEQTEAWRRKMLQRAELSS</sequence>
<evidence type="ECO:0000256" key="8">
    <source>
        <dbReference type="RuleBase" id="RU003862"/>
    </source>
</evidence>
<evidence type="ECO:0000256" key="7">
    <source>
        <dbReference type="ARBA" id="ARBA00048628"/>
    </source>
</evidence>
<dbReference type="AlphaFoldDB" id="A0A6J4QQA3"/>
<dbReference type="Gene3D" id="3.20.20.220">
    <property type="match status" value="1"/>
</dbReference>
<dbReference type="GO" id="GO:0035999">
    <property type="term" value="P:tetrahydrofolate interconversion"/>
    <property type="evidence" value="ECO:0007669"/>
    <property type="project" value="UniProtKB-UniPathway"/>
</dbReference>
<keyword evidence="6 8" id="KW-0560">Oxidoreductase</keyword>
<comment type="catalytic activity">
    <reaction evidence="7">
        <text>(6S)-5-methyl-5,6,7,8-tetrahydrofolate + NAD(+) = (6R)-5,10-methylene-5,6,7,8-tetrahydrofolate + NADH + H(+)</text>
        <dbReference type="Rhea" id="RHEA:19821"/>
        <dbReference type="ChEBI" id="CHEBI:15378"/>
        <dbReference type="ChEBI" id="CHEBI:15636"/>
        <dbReference type="ChEBI" id="CHEBI:18608"/>
        <dbReference type="ChEBI" id="CHEBI:57540"/>
        <dbReference type="ChEBI" id="CHEBI:57945"/>
        <dbReference type="EC" id="1.5.1.54"/>
    </reaction>
    <physiologicalReaction direction="right-to-left" evidence="7">
        <dbReference type="Rhea" id="RHEA:19823"/>
    </physiologicalReaction>
</comment>
<gene>
    <name evidence="9" type="ORF">AVDCRST_MAG58-2111</name>
</gene>
<name>A0A6J4QQA3_9ACTN</name>
<comment type="cofactor">
    <cofactor evidence="1 8">
        <name>FAD</name>
        <dbReference type="ChEBI" id="CHEBI:57692"/>
    </cofactor>
</comment>
<dbReference type="PANTHER" id="PTHR45754">
    <property type="entry name" value="METHYLENETETRAHYDROFOLATE REDUCTASE"/>
    <property type="match status" value="1"/>
</dbReference>
<dbReference type="GO" id="GO:0106312">
    <property type="term" value="F:methylenetetrahydrofolate reductase (NADH) activity"/>
    <property type="evidence" value="ECO:0007669"/>
    <property type="project" value="UniProtKB-EC"/>
</dbReference>
<evidence type="ECO:0000256" key="2">
    <source>
        <dbReference type="ARBA" id="ARBA00004777"/>
    </source>
</evidence>
<dbReference type="UniPathway" id="UPA00193"/>
<dbReference type="InterPro" id="IPR003171">
    <property type="entry name" value="Mehydrof_redctse-like"/>
</dbReference>
<accession>A0A6J4QQA3</accession>
<comment type="similarity">
    <text evidence="3 8">Belongs to the methylenetetrahydrofolate reductase family.</text>
</comment>
<evidence type="ECO:0000256" key="4">
    <source>
        <dbReference type="ARBA" id="ARBA00022630"/>
    </source>
</evidence>
<dbReference type="PANTHER" id="PTHR45754:SF3">
    <property type="entry name" value="METHYLENETETRAHYDROFOLATE REDUCTASE (NADPH)"/>
    <property type="match status" value="1"/>
</dbReference>
<dbReference type="SUPFAM" id="SSF51730">
    <property type="entry name" value="FAD-linked oxidoreductase"/>
    <property type="match status" value="1"/>
</dbReference>
<dbReference type="Pfam" id="PF02219">
    <property type="entry name" value="MTHFR"/>
    <property type="match status" value="1"/>
</dbReference>
<dbReference type="GO" id="GO:0009086">
    <property type="term" value="P:methionine biosynthetic process"/>
    <property type="evidence" value="ECO:0007669"/>
    <property type="project" value="TreeGrafter"/>
</dbReference>
<comment type="pathway">
    <text evidence="2 8">One-carbon metabolism; tetrahydrofolate interconversion.</text>
</comment>
<protein>
    <recommendedName>
        <fullName evidence="8">Methylenetetrahydrofolate reductase</fullName>
    </recommendedName>
</protein>
<dbReference type="GO" id="GO:0005829">
    <property type="term" value="C:cytosol"/>
    <property type="evidence" value="ECO:0007669"/>
    <property type="project" value="TreeGrafter"/>
</dbReference>
<proteinExistence type="inferred from homology"/>